<proteinExistence type="predicted"/>
<dbReference type="EMBL" id="HF584141">
    <property type="protein sequence ID" value="CCQ43638.1"/>
    <property type="molecule type" value="Genomic_DNA"/>
</dbReference>
<gene>
    <name evidence="1" type="primary">C15orf17</name>
</gene>
<protein>
    <submittedName>
        <fullName evidence="1">Alternative protein C15orf17</fullName>
    </submittedName>
</protein>
<dbReference type="ChiTaRS" id="FAM219B">
    <property type="organism name" value="human"/>
</dbReference>
<organism evidence="1">
    <name type="scientific">Homo sapiens</name>
    <name type="common">Human</name>
    <dbReference type="NCBI Taxonomy" id="9606"/>
    <lineage>
        <taxon>Eukaryota</taxon>
        <taxon>Metazoa</taxon>
        <taxon>Chordata</taxon>
        <taxon>Craniata</taxon>
        <taxon>Vertebrata</taxon>
        <taxon>Euteleostomi</taxon>
        <taxon>Mammalia</taxon>
        <taxon>Eutheria</taxon>
        <taxon>Euarchontoglires</taxon>
        <taxon>Primates</taxon>
        <taxon>Haplorrhini</taxon>
        <taxon>Catarrhini</taxon>
        <taxon>Hominidae</taxon>
        <taxon>Homo</taxon>
    </lineage>
</organism>
<dbReference type="AlphaFoldDB" id="L8EB19"/>
<evidence type="ECO:0000313" key="1">
    <source>
        <dbReference type="EMBL" id="CCQ43638.1"/>
    </source>
</evidence>
<accession>L8EB19</accession>
<reference evidence="1" key="1">
    <citation type="journal article" date="2013" name="PLoS ONE">
        <title>Direct detection of alternative open reading frames translation products in human significantly expands the proteome.</title>
        <authorList>
            <person name="Vanderperre B."/>
            <person name="Lucier J.-F."/>
            <person name="Motard J."/>
            <person name="Tremblay G."/>
            <person name="Vanderperre S."/>
            <person name="Wisztorski M."/>
            <person name="Salzet M."/>
            <person name="Boisvert F.-M."/>
            <person name="Roucou X."/>
        </authorList>
    </citation>
    <scope>NUCLEOTIDE SEQUENCE</scope>
</reference>
<name>L8EB19_HUMAN</name>
<sequence>MEAENSTLWFIIAGNPKKKLFETSSRNSVCSILPSSKMVCRLDLQDSIK</sequence>